<sequence>GLLRVWPGLGDPKATLDPAETIDPDYQWPGPGDSIDDFVFTHLRLKITLPGTGLPVDPIYVWCNYDREPDANFWPNSTPGVYNRSFQGIGYYSRPSGMIQSDGPNTVEHSAWEPTIYAGTDQISRLASSNYPRVTSGTKPSLSAEFFKVLRKAMAYVTASDVTLDSLDLMQLRWDPDIGWACFWLKTKNRGFDIRPGCRQLRGFEVKRMFQLSK</sequence>
<accession>X1RQL3</accession>
<proteinExistence type="predicted"/>
<protein>
    <submittedName>
        <fullName evidence="1">Uncharacterized protein</fullName>
    </submittedName>
</protein>
<organism evidence="1">
    <name type="scientific">marine sediment metagenome</name>
    <dbReference type="NCBI Taxonomy" id="412755"/>
    <lineage>
        <taxon>unclassified sequences</taxon>
        <taxon>metagenomes</taxon>
        <taxon>ecological metagenomes</taxon>
    </lineage>
</organism>
<reference evidence="1" key="1">
    <citation type="journal article" date="2014" name="Front. Microbiol.">
        <title>High frequency of phylogenetically diverse reductive dehalogenase-homologous genes in deep subseafloor sedimentary metagenomes.</title>
        <authorList>
            <person name="Kawai M."/>
            <person name="Futagami T."/>
            <person name="Toyoda A."/>
            <person name="Takaki Y."/>
            <person name="Nishi S."/>
            <person name="Hori S."/>
            <person name="Arai W."/>
            <person name="Tsubouchi T."/>
            <person name="Morono Y."/>
            <person name="Uchiyama I."/>
            <person name="Ito T."/>
            <person name="Fujiyama A."/>
            <person name="Inagaki F."/>
            <person name="Takami H."/>
        </authorList>
    </citation>
    <scope>NUCLEOTIDE SEQUENCE</scope>
    <source>
        <strain evidence="1">Expedition CK06-06</strain>
    </source>
</reference>
<comment type="caution">
    <text evidence="1">The sequence shown here is derived from an EMBL/GenBank/DDBJ whole genome shotgun (WGS) entry which is preliminary data.</text>
</comment>
<evidence type="ECO:0000313" key="1">
    <source>
        <dbReference type="EMBL" id="GAI69301.1"/>
    </source>
</evidence>
<name>X1RQL3_9ZZZZ</name>
<dbReference type="EMBL" id="BARW01000064">
    <property type="protein sequence ID" value="GAI69301.1"/>
    <property type="molecule type" value="Genomic_DNA"/>
</dbReference>
<gene>
    <name evidence="1" type="ORF">S12H4_00528</name>
</gene>
<dbReference type="AlphaFoldDB" id="X1RQL3"/>
<feature type="non-terminal residue" evidence="1">
    <location>
        <position position="1"/>
    </location>
</feature>